<evidence type="ECO:0000259" key="8">
    <source>
        <dbReference type="PROSITE" id="PS51349"/>
    </source>
</evidence>
<keyword evidence="2 7" id="KW-0285">Flavoprotein</keyword>
<dbReference type="PANTHER" id="PTHR10578:SF149">
    <property type="entry name" value="2-HYDROXYACID OXIDASE 2"/>
    <property type="match status" value="1"/>
</dbReference>
<dbReference type="eggNOG" id="KOG0538">
    <property type="taxonomic scope" value="Eukaryota"/>
</dbReference>
<dbReference type="InterPro" id="IPR012133">
    <property type="entry name" value="Alpha-hydoxy_acid_DH_FMN"/>
</dbReference>
<protein>
    <submittedName>
        <fullName evidence="9">Glycolate oxidase</fullName>
    </submittedName>
</protein>
<feature type="binding site" evidence="7">
    <location>
        <position position="291"/>
    </location>
    <ligand>
        <name>glyoxylate</name>
        <dbReference type="ChEBI" id="CHEBI:36655"/>
    </ligand>
</feature>
<feature type="binding site" evidence="7">
    <location>
        <position position="117"/>
    </location>
    <ligand>
        <name>FMN</name>
        <dbReference type="ChEBI" id="CHEBI:58210"/>
    </ligand>
</feature>
<evidence type="ECO:0000256" key="6">
    <source>
        <dbReference type="PIRSR" id="PIRSR000138-1"/>
    </source>
</evidence>
<comment type="similarity">
    <text evidence="5">Belongs to the FMN-dependent alpha-hydroxy acid dehydrogenase family.</text>
</comment>
<dbReference type="InterPro" id="IPR008259">
    <property type="entry name" value="FMN_hydac_DH_AS"/>
</dbReference>
<feature type="binding site" evidence="7">
    <location>
        <position position="140"/>
    </location>
    <ligand>
        <name>FMN</name>
        <dbReference type="ChEBI" id="CHEBI:58210"/>
    </ligand>
</feature>
<keyword evidence="3 7" id="KW-0288">FMN</keyword>
<dbReference type="Proteomes" id="UP000001876">
    <property type="component" value="Unassembled WGS sequence"/>
</dbReference>
<dbReference type="InterPro" id="IPR000262">
    <property type="entry name" value="FMN-dep_DH"/>
</dbReference>
<feature type="domain" description="FMN hydroxy acid dehydrogenase" evidence="8">
    <location>
        <begin position="8"/>
        <end position="396"/>
    </location>
</feature>
<dbReference type="SUPFAM" id="SSF51395">
    <property type="entry name" value="FMN-linked oxidoreductases"/>
    <property type="match status" value="1"/>
</dbReference>
<dbReference type="InterPro" id="IPR013785">
    <property type="entry name" value="Aldolase_TIM"/>
</dbReference>
<dbReference type="PANTHER" id="PTHR10578">
    <property type="entry name" value="S -2-HYDROXY-ACID OXIDASE-RELATED"/>
    <property type="match status" value="1"/>
</dbReference>
<evidence type="ECO:0000313" key="9">
    <source>
        <dbReference type="EMBL" id="EEH55456.1"/>
    </source>
</evidence>
<dbReference type="Gene3D" id="3.20.20.70">
    <property type="entry name" value="Aldolase class I"/>
    <property type="match status" value="1"/>
</dbReference>
<name>C1MXG2_MICPC</name>
<feature type="binding site" evidence="7">
    <location>
        <position position="177"/>
    </location>
    <ligand>
        <name>glyoxylate</name>
        <dbReference type="ChEBI" id="CHEBI:36655"/>
    </ligand>
</feature>
<dbReference type="GeneID" id="9686124"/>
<feature type="binding site" evidence="7">
    <location>
        <begin position="88"/>
        <end position="90"/>
    </location>
    <ligand>
        <name>FMN</name>
        <dbReference type="ChEBI" id="CHEBI:58210"/>
    </ligand>
</feature>
<feature type="binding site" evidence="7">
    <location>
        <position position="286"/>
    </location>
    <ligand>
        <name>FMN</name>
        <dbReference type="ChEBI" id="CHEBI:58210"/>
    </ligand>
</feature>
<dbReference type="GO" id="GO:0016614">
    <property type="term" value="F:oxidoreductase activity, acting on CH-OH group of donors"/>
    <property type="evidence" value="ECO:0007669"/>
    <property type="project" value="UniProtKB-ARBA"/>
</dbReference>
<feature type="binding site" evidence="7">
    <location>
        <position position="264"/>
    </location>
    <ligand>
        <name>FMN</name>
        <dbReference type="ChEBI" id="CHEBI:58210"/>
    </ligand>
</feature>
<evidence type="ECO:0000256" key="7">
    <source>
        <dbReference type="PIRSR" id="PIRSR000138-2"/>
    </source>
</evidence>
<feature type="binding site" evidence="7">
    <location>
        <position position="288"/>
    </location>
    <ligand>
        <name>glyoxylate</name>
        <dbReference type="ChEBI" id="CHEBI:36655"/>
    </ligand>
</feature>
<gene>
    <name evidence="9" type="primary">GOX2</name>
    <name evidence="9" type="ORF">MICPUCDRAFT_19011</name>
</gene>
<dbReference type="PROSITE" id="PS00557">
    <property type="entry name" value="FMN_HYDROXY_ACID_DH_1"/>
    <property type="match status" value="1"/>
</dbReference>
<sequence>MLNAPSARRLESAVNIADLRLAARQRAHRMVFDYLDAGADDEITLRRNKDAYSSLELHPRVLAGLKPPLDLSARFMRSECALPFFVSPTAGSKMFHADGEQGVARAAAKHGVMYSLSTMGTSAPAEVAAAIPPKHPKLFQLYVWKDRALVRDMLRQAMDNGFDALALTVDLTWYGNRERDVRNGFTVPPAYTLRQIADAVRAPAWSWDFLANEEYAYAAVKLAAEGAFYTLVAFIRDAFDPSFDWDDAEWLVNEWGDRGPVALKGVLTPEDARLAVERGFDAVWVSNHGGRQLETSPAAIDVLPNIRDALGGTGLAVELVVDGGVQRGTDVLKGLALGADAVALGKPYLYGLGAGGEAGVDRAFTILRDELERAFGLLGVGTTAELRRRIGRGEGLVRRRGVSARDFPDPGAAERGWGGGIF</sequence>
<accession>C1MXG2</accession>
<dbReference type="GO" id="GO:0010181">
    <property type="term" value="F:FMN binding"/>
    <property type="evidence" value="ECO:0007669"/>
    <property type="project" value="InterPro"/>
</dbReference>
<dbReference type="AlphaFoldDB" id="C1MXG2"/>
<dbReference type="STRING" id="564608.C1MXG2"/>
<dbReference type="CDD" id="cd02809">
    <property type="entry name" value="alpha_hydroxyacid_oxid_FMN"/>
    <property type="match status" value="1"/>
</dbReference>
<dbReference type="Pfam" id="PF01070">
    <property type="entry name" value="FMN_dh"/>
    <property type="match status" value="1"/>
</dbReference>
<comment type="cofactor">
    <cofactor evidence="1">
        <name>FMN</name>
        <dbReference type="ChEBI" id="CHEBI:58210"/>
    </cofactor>
</comment>
<dbReference type="KEGG" id="mpp:MICPUCDRAFT_19011"/>
<evidence type="ECO:0000256" key="4">
    <source>
        <dbReference type="ARBA" id="ARBA00023002"/>
    </source>
</evidence>
<keyword evidence="10" id="KW-1185">Reference proteome</keyword>
<dbReference type="InterPro" id="IPR037396">
    <property type="entry name" value="FMN_HAD"/>
</dbReference>
<keyword evidence="4" id="KW-0560">Oxidoreductase</keyword>
<feature type="binding site" evidence="7">
    <location>
        <position position="168"/>
    </location>
    <ligand>
        <name>FMN</name>
        <dbReference type="ChEBI" id="CHEBI:58210"/>
    </ligand>
</feature>
<evidence type="ECO:0000256" key="3">
    <source>
        <dbReference type="ARBA" id="ARBA00022643"/>
    </source>
</evidence>
<reference evidence="9 10" key="1">
    <citation type="journal article" date="2009" name="Science">
        <title>Green evolution and dynamic adaptations revealed by genomes of the marine picoeukaryotes Micromonas.</title>
        <authorList>
            <person name="Worden A.Z."/>
            <person name="Lee J.H."/>
            <person name="Mock T."/>
            <person name="Rouze P."/>
            <person name="Simmons M.P."/>
            <person name="Aerts A.L."/>
            <person name="Allen A.E."/>
            <person name="Cuvelier M.L."/>
            <person name="Derelle E."/>
            <person name="Everett M.V."/>
            <person name="Foulon E."/>
            <person name="Grimwood J."/>
            <person name="Gundlach H."/>
            <person name="Henrissat B."/>
            <person name="Napoli C."/>
            <person name="McDonald S.M."/>
            <person name="Parker M.S."/>
            <person name="Rombauts S."/>
            <person name="Salamov A."/>
            <person name="Von Dassow P."/>
            <person name="Badger J.H."/>
            <person name="Coutinho P.M."/>
            <person name="Demir E."/>
            <person name="Dubchak I."/>
            <person name="Gentemann C."/>
            <person name="Eikrem W."/>
            <person name="Gready J.E."/>
            <person name="John U."/>
            <person name="Lanier W."/>
            <person name="Lindquist E.A."/>
            <person name="Lucas S."/>
            <person name="Mayer K.F."/>
            <person name="Moreau H."/>
            <person name="Not F."/>
            <person name="Otillar R."/>
            <person name="Panaud O."/>
            <person name="Pangilinan J."/>
            <person name="Paulsen I."/>
            <person name="Piegu B."/>
            <person name="Poliakov A."/>
            <person name="Robbens S."/>
            <person name="Schmutz J."/>
            <person name="Toulza E."/>
            <person name="Wyss T."/>
            <person name="Zelensky A."/>
            <person name="Zhou K."/>
            <person name="Armbrust E.V."/>
            <person name="Bhattacharya D."/>
            <person name="Goodenough U.W."/>
            <person name="Van de Peer Y."/>
            <person name="Grigoriev I.V."/>
        </authorList>
    </citation>
    <scope>NUCLEOTIDE SEQUENCE [LARGE SCALE GENOMIC DNA]</scope>
    <source>
        <strain evidence="9 10">CCMP1545</strain>
    </source>
</reference>
<proteinExistence type="inferred from homology"/>
<feature type="binding site" evidence="7">
    <location>
        <position position="34"/>
    </location>
    <ligand>
        <name>glyoxylate</name>
        <dbReference type="ChEBI" id="CHEBI:36655"/>
    </ligand>
</feature>
<dbReference type="FunFam" id="3.20.20.70:FF:000029">
    <property type="entry name" value="L-lactate dehydrogenase"/>
    <property type="match status" value="1"/>
</dbReference>
<evidence type="ECO:0000256" key="5">
    <source>
        <dbReference type="ARBA" id="ARBA00024042"/>
    </source>
</evidence>
<feature type="active site" description="Proton acceptor" evidence="6">
    <location>
        <position position="288"/>
    </location>
</feature>
<organism evidence="10">
    <name type="scientific">Micromonas pusilla (strain CCMP1545)</name>
    <name type="common">Picoplanktonic green alga</name>
    <dbReference type="NCBI Taxonomy" id="564608"/>
    <lineage>
        <taxon>Eukaryota</taxon>
        <taxon>Viridiplantae</taxon>
        <taxon>Chlorophyta</taxon>
        <taxon>Mamiellophyceae</taxon>
        <taxon>Mamiellales</taxon>
        <taxon>Mamiellaceae</taxon>
        <taxon>Micromonas</taxon>
    </lineage>
</organism>
<evidence type="ECO:0000256" key="2">
    <source>
        <dbReference type="ARBA" id="ARBA00022630"/>
    </source>
</evidence>
<evidence type="ECO:0000313" key="10">
    <source>
        <dbReference type="Proteomes" id="UP000001876"/>
    </source>
</evidence>
<dbReference type="OrthoDB" id="25826at2759"/>
<dbReference type="PIRSF" id="PIRSF000138">
    <property type="entry name" value="Al-hdrx_acd_dh"/>
    <property type="match status" value="1"/>
</dbReference>
<evidence type="ECO:0000256" key="1">
    <source>
        <dbReference type="ARBA" id="ARBA00001917"/>
    </source>
</evidence>
<feature type="binding site" evidence="7">
    <location>
        <position position="142"/>
    </location>
    <ligand>
        <name>glyoxylate</name>
        <dbReference type="ChEBI" id="CHEBI:36655"/>
    </ligand>
</feature>
<dbReference type="PROSITE" id="PS51349">
    <property type="entry name" value="FMN_HYDROXY_ACID_DH_2"/>
    <property type="match status" value="1"/>
</dbReference>
<dbReference type="OMA" id="WSYVAGG"/>
<dbReference type="EMBL" id="GG663742">
    <property type="protein sequence ID" value="EEH55456.1"/>
    <property type="molecule type" value="Genomic_DNA"/>
</dbReference>
<dbReference type="RefSeq" id="XP_003060687.1">
    <property type="nucleotide sequence ID" value="XM_003060641.1"/>
</dbReference>